<keyword evidence="6" id="KW-1185">Reference proteome</keyword>
<organism evidence="5 6">
    <name type="scientific">Vitis rotundifolia</name>
    <name type="common">Muscadine grape</name>
    <dbReference type="NCBI Taxonomy" id="103349"/>
    <lineage>
        <taxon>Eukaryota</taxon>
        <taxon>Viridiplantae</taxon>
        <taxon>Streptophyta</taxon>
        <taxon>Embryophyta</taxon>
        <taxon>Tracheophyta</taxon>
        <taxon>Spermatophyta</taxon>
        <taxon>Magnoliopsida</taxon>
        <taxon>eudicotyledons</taxon>
        <taxon>Gunneridae</taxon>
        <taxon>Pentapetalae</taxon>
        <taxon>rosids</taxon>
        <taxon>Vitales</taxon>
        <taxon>Vitaceae</taxon>
        <taxon>Viteae</taxon>
        <taxon>Vitis</taxon>
    </lineage>
</organism>
<dbReference type="Proteomes" id="UP001168098">
    <property type="component" value="Unassembled WGS sequence"/>
</dbReference>
<evidence type="ECO:0000313" key="6">
    <source>
        <dbReference type="Proteomes" id="UP001168098"/>
    </source>
</evidence>
<dbReference type="GO" id="GO:0008168">
    <property type="term" value="F:methyltransferase activity"/>
    <property type="evidence" value="ECO:0007669"/>
    <property type="project" value="UniProtKB-KW"/>
</dbReference>
<dbReference type="GO" id="GO:0032259">
    <property type="term" value="P:methylation"/>
    <property type="evidence" value="ECO:0007669"/>
    <property type="project" value="UniProtKB-KW"/>
</dbReference>
<keyword evidence="4" id="KW-0460">Magnesium</keyword>
<sequence length="347" mass="38847">MEVVQVLCMKEGNGDTSYAKNSLVQLKKIISLTKPMIEEAITNLYCNNFTASLCIADLGCSSGPNTFFAVLEVVTTVDKMRKKMDRQLPEIQVFLNDLPGNDFNTIFKSLNKFRKDLEKTTGEGAESCFVTGVPGSFCSRLFPSKSLHFVHSSSISIVHQVPQGLESNKGNIYMASSSPPSVLKAYYEQFQSDFSMFLRCRSEELLEGGSMVLTFLGRRSDDRSRKKCCYIWELLAVALNDMVAEGLVDEEKMDSFNIPQYAPSPAEVSKVNWNAYHGEFCPSDAYKDCGYNVAKLIRAVMEPLLVSHFGDGIIEEVFSRYKKIVAVRMSREKTSFVNVTVSMTKRG</sequence>
<dbReference type="SUPFAM" id="SSF53335">
    <property type="entry name" value="S-adenosyl-L-methionine-dependent methyltransferases"/>
    <property type="match status" value="1"/>
</dbReference>
<accession>A0AA39E193</accession>
<keyword evidence="3" id="KW-0479">Metal-binding</keyword>
<evidence type="ECO:0000256" key="4">
    <source>
        <dbReference type="ARBA" id="ARBA00022842"/>
    </source>
</evidence>
<gene>
    <name evidence="5" type="ORF">PVL29_005045</name>
</gene>
<evidence type="ECO:0000256" key="1">
    <source>
        <dbReference type="ARBA" id="ARBA00022603"/>
    </source>
</evidence>
<dbReference type="GO" id="GO:0046872">
    <property type="term" value="F:metal ion binding"/>
    <property type="evidence" value="ECO:0007669"/>
    <property type="project" value="UniProtKB-KW"/>
</dbReference>
<evidence type="ECO:0008006" key="7">
    <source>
        <dbReference type="Google" id="ProtNLM"/>
    </source>
</evidence>
<evidence type="ECO:0000256" key="3">
    <source>
        <dbReference type="ARBA" id="ARBA00022723"/>
    </source>
</evidence>
<dbReference type="InterPro" id="IPR029063">
    <property type="entry name" value="SAM-dependent_MTases_sf"/>
</dbReference>
<dbReference type="Gene3D" id="3.40.50.150">
    <property type="entry name" value="Vaccinia Virus protein VP39"/>
    <property type="match status" value="1"/>
</dbReference>
<reference evidence="5 6" key="1">
    <citation type="journal article" date="2023" name="BMC Biotechnol.">
        <title>Vitis rotundifolia cv Carlos genome sequencing.</title>
        <authorList>
            <person name="Huff M."/>
            <person name="Hulse-Kemp A."/>
            <person name="Scheffler B."/>
            <person name="Youngblood R."/>
            <person name="Simpson S."/>
            <person name="Babiker E."/>
            <person name="Staton M."/>
        </authorList>
    </citation>
    <scope>NUCLEOTIDE SEQUENCE [LARGE SCALE GENOMIC DNA]</scope>
    <source>
        <tissue evidence="5">Leaf</tissue>
    </source>
</reference>
<name>A0AA39E193_VITRO</name>
<evidence type="ECO:0000256" key="2">
    <source>
        <dbReference type="ARBA" id="ARBA00022679"/>
    </source>
</evidence>
<evidence type="ECO:0000313" key="5">
    <source>
        <dbReference type="EMBL" id="KAJ9703539.1"/>
    </source>
</evidence>
<proteinExistence type="predicted"/>
<dbReference type="PANTHER" id="PTHR31009">
    <property type="entry name" value="S-ADENOSYL-L-METHIONINE:CARBOXYL METHYLTRANSFERASE FAMILY PROTEIN"/>
    <property type="match status" value="1"/>
</dbReference>
<dbReference type="Gene3D" id="1.10.1200.270">
    <property type="entry name" value="Methyltransferase, alpha-helical capping domain"/>
    <property type="match status" value="1"/>
</dbReference>
<keyword evidence="2" id="KW-0808">Transferase</keyword>
<dbReference type="EMBL" id="JARBHA010000004">
    <property type="protein sequence ID" value="KAJ9703539.1"/>
    <property type="molecule type" value="Genomic_DNA"/>
</dbReference>
<protein>
    <recommendedName>
        <fullName evidence="7">Salicylate carboxymethyltransferase</fullName>
    </recommendedName>
</protein>
<dbReference type="Pfam" id="PF03492">
    <property type="entry name" value="Methyltransf_7"/>
    <property type="match status" value="1"/>
</dbReference>
<dbReference type="AlphaFoldDB" id="A0AA39E193"/>
<keyword evidence="1" id="KW-0489">Methyltransferase</keyword>
<dbReference type="InterPro" id="IPR005299">
    <property type="entry name" value="MeTrfase_7"/>
</dbReference>
<comment type="caution">
    <text evidence="5">The sequence shown here is derived from an EMBL/GenBank/DDBJ whole genome shotgun (WGS) entry which is preliminary data.</text>
</comment>
<dbReference type="InterPro" id="IPR042086">
    <property type="entry name" value="MeTrfase_capping"/>
</dbReference>